<reference evidence="4" key="2">
    <citation type="submission" date="2020-04" db="EMBL/GenBank/DDBJ databases">
        <title>Global-level population genomics supports evidence of horizontal gene transfer on evolution of Rhizobia in Lentils.</title>
        <authorList>
            <person name="Gai Y."/>
            <person name="Cook D."/>
            <person name="Riely B."/>
        </authorList>
    </citation>
    <scope>NUCLEOTIDE SEQUENCE</scope>
    <source>
        <strain evidence="4">TLR9</strain>
    </source>
</reference>
<feature type="transmembrane region" description="Helical" evidence="2">
    <location>
        <begin position="34"/>
        <end position="57"/>
    </location>
</feature>
<evidence type="ECO:0000256" key="2">
    <source>
        <dbReference type="SAM" id="Phobius"/>
    </source>
</evidence>
<evidence type="ECO:0000313" key="7">
    <source>
        <dbReference type="Proteomes" id="UP000542811"/>
    </source>
</evidence>
<reference evidence="3 7" key="3">
    <citation type="submission" date="2020-08" db="EMBL/GenBank/DDBJ databases">
        <title>Genomic Encyclopedia of Type Strains, Phase III (KMG-III): the genomes of soil and plant-associated and newly described type strains.</title>
        <authorList>
            <person name="Whitman W."/>
        </authorList>
    </citation>
    <scope>NUCLEOTIDE SEQUENCE [LARGE SCALE GENOMIC DNA]</scope>
    <source>
        <strain evidence="3 7">CECT 8280</strain>
    </source>
</reference>
<evidence type="ECO:0000313" key="5">
    <source>
        <dbReference type="EMBL" id="TCU27193.1"/>
    </source>
</evidence>
<evidence type="ECO:0000256" key="1">
    <source>
        <dbReference type="SAM" id="MobiDB-lite"/>
    </source>
</evidence>
<sequence>MTADRDQINTTETYGTEPPYADKAALDASDQRRWWVWGILGAGLAVFIIAGVSVAIWPDPSSNDPTATASTKPDPINAQPSGPGTFNDDPVSAPARPPEAVDRSPSPSGNGGGPTQVTTPSGAEKVR</sequence>
<accession>A0A1S9H470</accession>
<name>A0A1S9H470_9HYPH</name>
<keyword evidence="2" id="KW-1133">Transmembrane helix</keyword>
<dbReference type="AlphaFoldDB" id="A0A1S9H470"/>
<evidence type="ECO:0000313" key="4">
    <source>
        <dbReference type="EMBL" id="MBY3066409.1"/>
    </source>
</evidence>
<protein>
    <submittedName>
        <fullName evidence="5">Uncharacterized protein</fullName>
    </submittedName>
</protein>
<keyword evidence="2" id="KW-0812">Transmembrane</keyword>
<proteinExistence type="predicted"/>
<dbReference type="Proteomes" id="UP000295021">
    <property type="component" value="Unassembled WGS sequence"/>
</dbReference>
<keyword evidence="7" id="KW-1185">Reference proteome</keyword>
<dbReference type="EMBL" id="JACHXX010000002">
    <property type="protein sequence ID" value="MBB3161657.1"/>
    <property type="molecule type" value="Genomic_DNA"/>
</dbReference>
<keyword evidence="2" id="KW-0472">Membrane</keyword>
<reference evidence="5 6" key="1">
    <citation type="submission" date="2019-03" db="EMBL/GenBank/DDBJ databases">
        <title>Genomic Encyclopedia of Type Strains, Phase IV (KMG-V): Genome sequencing to study the core and pangenomes of soil and plant-associated prokaryotes.</title>
        <authorList>
            <person name="Whitman W."/>
        </authorList>
    </citation>
    <scope>NUCLEOTIDE SEQUENCE [LARGE SCALE GENOMIC DNA]</scope>
    <source>
        <strain evidence="5 6">FB403</strain>
    </source>
</reference>
<gene>
    <name evidence="5" type="ORF">EV131_103223</name>
    <name evidence="3" type="ORF">FHS25_002106</name>
    <name evidence="4" type="ORF">HFO74_23840</name>
</gene>
<dbReference type="RefSeq" id="WP_077976011.1">
    <property type="nucleotide sequence ID" value="NZ_CP088090.1"/>
</dbReference>
<comment type="caution">
    <text evidence="5">The sequence shown here is derived from an EMBL/GenBank/DDBJ whole genome shotgun (WGS) entry which is preliminary data.</text>
</comment>
<evidence type="ECO:0000313" key="6">
    <source>
        <dbReference type="Proteomes" id="UP000295021"/>
    </source>
</evidence>
<organism evidence="5 6">
    <name type="scientific">Rhizobium laguerreae</name>
    <dbReference type="NCBI Taxonomy" id="1076926"/>
    <lineage>
        <taxon>Bacteria</taxon>
        <taxon>Pseudomonadati</taxon>
        <taxon>Pseudomonadota</taxon>
        <taxon>Alphaproteobacteria</taxon>
        <taxon>Hyphomicrobiales</taxon>
        <taxon>Rhizobiaceae</taxon>
        <taxon>Rhizobium/Agrobacterium group</taxon>
        <taxon>Rhizobium</taxon>
    </lineage>
</organism>
<dbReference type="Proteomes" id="UP000542811">
    <property type="component" value="Unassembled WGS sequence"/>
</dbReference>
<feature type="region of interest" description="Disordered" evidence="1">
    <location>
        <begin position="1"/>
        <end position="21"/>
    </location>
</feature>
<dbReference type="Proteomes" id="UP000758022">
    <property type="component" value="Unassembled WGS sequence"/>
</dbReference>
<feature type="compositionally biased region" description="Polar residues" evidence="1">
    <location>
        <begin position="60"/>
        <end position="71"/>
    </location>
</feature>
<feature type="region of interest" description="Disordered" evidence="1">
    <location>
        <begin position="57"/>
        <end position="127"/>
    </location>
</feature>
<dbReference type="EMBL" id="SMBI01000003">
    <property type="protein sequence ID" value="TCU27193.1"/>
    <property type="molecule type" value="Genomic_DNA"/>
</dbReference>
<dbReference type="EMBL" id="JAAXQQ010000008">
    <property type="protein sequence ID" value="MBY3066409.1"/>
    <property type="molecule type" value="Genomic_DNA"/>
</dbReference>
<evidence type="ECO:0000313" key="3">
    <source>
        <dbReference type="EMBL" id="MBB3161657.1"/>
    </source>
</evidence>